<evidence type="ECO:0000256" key="1">
    <source>
        <dbReference type="HAMAP-Rule" id="MF_01270"/>
    </source>
</evidence>
<dbReference type="PANTHER" id="PTHR30605:SF0">
    <property type="entry name" value="ANHYDRO-N-ACETYLMURAMIC ACID KINASE"/>
    <property type="match status" value="1"/>
</dbReference>
<dbReference type="AlphaFoldDB" id="A0A1T4V1J3"/>
<keyword evidence="1" id="KW-0119">Carbohydrate metabolism</keyword>
<dbReference type="HAMAP" id="MF_01270">
    <property type="entry name" value="AnhMurNAc_kinase"/>
    <property type="match status" value="1"/>
</dbReference>
<feature type="binding site" evidence="1">
    <location>
        <begin position="11"/>
        <end position="18"/>
    </location>
    <ligand>
        <name>ATP</name>
        <dbReference type="ChEBI" id="CHEBI:30616"/>
    </ligand>
</feature>
<comment type="function">
    <text evidence="1">Catalyzes the specific phosphorylation of 1,6-anhydro-N-acetylmuramic acid (anhMurNAc) with the simultaneous cleavage of the 1,6-anhydro ring, generating MurNAc-6-P. Is required for the utilization of anhMurNAc either imported from the medium or derived from its own cell wall murein, and thus plays a role in cell wall recycling.</text>
</comment>
<dbReference type="InterPro" id="IPR005338">
    <property type="entry name" value="Anhydro_N_Ac-Mur_kinase"/>
</dbReference>
<proteinExistence type="inferred from homology"/>
<keyword evidence="3" id="KW-1185">Reference proteome</keyword>
<gene>
    <name evidence="1" type="primary">anmK</name>
    <name evidence="2" type="ORF">SAMN02745213_00526</name>
</gene>
<protein>
    <recommendedName>
        <fullName evidence="1">Anhydro-N-acetylmuramic acid kinase</fullName>
        <ecNumber evidence="1">2.7.1.170</ecNumber>
    </recommendedName>
    <alternativeName>
        <fullName evidence="1">AnhMurNAc kinase</fullName>
    </alternativeName>
</protein>
<dbReference type="GO" id="GO:0016773">
    <property type="term" value="F:phosphotransferase activity, alcohol group as acceptor"/>
    <property type="evidence" value="ECO:0007669"/>
    <property type="project" value="UniProtKB-UniRule"/>
</dbReference>
<reference evidence="3" key="1">
    <citation type="submission" date="2017-02" db="EMBL/GenBank/DDBJ databases">
        <authorList>
            <person name="Varghese N."/>
            <person name="Submissions S."/>
        </authorList>
    </citation>
    <scope>NUCLEOTIDE SEQUENCE [LARGE SCALE GENOMIC DNA]</scope>
    <source>
        <strain evidence="3">DSM 3072</strain>
    </source>
</reference>
<comment type="pathway">
    <text evidence="1">Amino-sugar metabolism; 1,6-anhydro-N-acetylmuramate degradation.</text>
</comment>
<dbReference type="GO" id="GO:0005524">
    <property type="term" value="F:ATP binding"/>
    <property type="evidence" value="ECO:0007669"/>
    <property type="project" value="UniProtKB-UniRule"/>
</dbReference>
<dbReference type="EC" id="2.7.1.170" evidence="1"/>
<dbReference type="InterPro" id="IPR043129">
    <property type="entry name" value="ATPase_NBD"/>
</dbReference>
<sequence length="376" mass="41087">MGELYIGLMSGTSIDGIDAALVEFNGDTSRIIMSTSVDYDEDTRKLLHSLCSSSDDEIEKAGVARVKIAQYEAKAVNTLLDKAKLKAKDIKAIGSHGQTVRHRPAKGFSLQLDNGALLCALTGIDTVCDFRSADIAHGGNGAPLTQAFHSMQFKDENEVSMVLNMGGISNLTVIDTDGRILEAFDTGPANTLIDGACRTLLNIPYDKDAKLAFKGKVVPALLEKYMQSPYLKLEPPKSTGREDFGLDFIKEELLFATQDEDFISDLIATLTEFTVMVNVNAVRMCMYRHKITKTRLILCGGGAYNPYIREGLSKNLQKNSVTVMTAEDLGVNSKLLEAHAFAYFAYKFMHRECLNLGDSTGAKEPSILGCLYPATH</sequence>
<dbReference type="RefSeq" id="WP_078928097.1">
    <property type="nucleotide sequence ID" value="NZ_FUXX01000005.1"/>
</dbReference>
<evidence type="ECO:0000313" key="2">
    <source>
        <dbReference type="EMBL" id="SKA58748.1"/>
    </source>
</evidence>
<organism evidence="2 3">
    <name type="scientific">Succinivibrio dextrinosolvens DSM 3072</name>
    <dbReference type="NCBI Taxonomy" id="1123324"/>
    <lineage>
        <taxon>Bacteria</taxon>
        <taxon>Pseudomonadati</taxon>
        <taxon>Pseudomonadota</taxon>
        <taxon>Gammaproteobacteria</taxon>
        <taxon>Aeromonadales</taxon>
        <taxon>Succinivibrionaceae</taxon>
        <taxon>Succinivibrio</taxon>
    </lineage>
</organism>
<dbReference type="Gene3D" id="3.30.420.40">
    <property type="match status" value="2"/>
</dbReference>
<dbReference type="PANTHER" id="PTHR30605">
    <property type="entry name" value="ANHYDRO-N-ACETYLMURAMIC ACID KINASE"/>
    <property type="match status" value="1"/>
</dbReference>
<dbReference type="Proteomes" id="UP000242432">
    <property type="component" value="Unassembled WGS sequence"/>
</dbReference>
<keyword evidence="1" id="KW-0067">ATP-binding</keyword>
<dbReference type="Pfam" id="PF03702">
    <property type="entry name" value="AnmK"/>
    <property type="match status" value="1"/>
</dbReference>
<dbReference type="STRING" id="83771.SAMN02910357_02537"/>
<comment type="catalytic activity">
    <reaction evidence="1">
        <text>1,6-anhydro-N-acetyl-beta-muramate + ATP + H2O = N-acetyl-D-muramate 6-phosphate + ADP + H(+)</text>
        <dbReference type="Rhea" id="RHEA:24952"/>
        <dbReference type="ChEBI" id="CHEBI:15377"/>
        <dbReference type="ChEBI" id="CHEBI:15378"/>
        <dbReference type="ChEBI" id="CHEBI:30616"/>
        <dbReference type="ChEBI" id="CHEBI:58690"/>
        <dbReference type="ChEBI" id="CHEBI:58722"/>
        <dbReference type="ChEBI" id="CHEBI:456216"/>
        <dbReference type="EC" id="2.7.1.170"/>
    </reaction>
</comment>
<dbReference type="GO" id="GO:0009254">
    <property type="term" value="P:peptidoglycan turnover"/>
    <property type="evidence" value="ECO:0007669"/>
    <property type="project" value="UniProtKB-UniRule"/>
</dbReference>
<evidence type="ECO:0000313" key="3">
    <source>
        <dbReference type="Proteomes" id="UP000242432"/>
    </source>
</evidence>
<dbReference type="GO" id="GO:0016301">
    <property type="term" value="F:kinase activity"/>
    <property type="evidence" value="ECO:0007669"/>
    <property type="project" value="UniProtKB-KW"/>
</dbReference>
<comment type="pathway">
    <text evidence="1">Cell wall biogenesis; peptidoglycan recycling.</text>
</comment>
<name>A0A1T4V1J3_9GAMM</name>
<accession>A0A1T4V1J3</accession>
<dbReference type="EMBL" id="FUXX01000005">
    <property type="protein sequence ID" value="SKA58748.1"/>
    <property type="molecule type" value="Genomic_DNA"/>
</dbReference>
<dbReference type="SUPFAM" id="SSF53067">
    <property type="entry name" value="Actin-like ATPase domain"/>
    <property type="match status" value="1"/>
</dbReference>
<dbReference type="GO" id="GO:0097175">
    <property type="term" value="P:1,6-anhydro-N-acetyl-beta-muramic acid catabolic process"/>
    <property type="evidence" value="ECO:0007669"/>
    <property type="project" value="UniProtKB-UniRule"/>
</dbReference>
<comment type="similarity">
    <text evidence="1">Belongs to the anhydro-N-acetylmuramic acid kinase family.</text>
</comment>
<dbReference type="GO" id="GO:0006040">
    <property type="term" value="P:amino sugar metabolic process"/>
    <property type="evidence" value="ECO:0007669"/>
    <property type="project" value="InterPro"/>
</dbReference>
<dbReference type="UniPathway" id="UPA00343"/>
<dbReference type="UniPathway" id="UPA00544"/>
<keyword evidence="1" id="KW-0547">Nucleotide-binding</keyword>
<keyword evidence="1 2" id="KW-0418">Kinase</keyword>
<keyword evidence="1" id="KW-0808">Transferase</keyword>
<dbReference type="NCBIfam" id="NF007139">
    <property type="entry name" value="PRK09585.1-3"/>
    <property type="match status" value="1"/>
</dbReference>